<keyword evidence="2" id="KW-0812">Transmembrane</keyword>
<feature type="transmembrane region" description="Helical" evidence="2">
    <location>
        <begin position="20"/>
        <end position="51"/>
    </location>
</feature>
<evidence type="ECO:0000313" key="3">
    <source>
        <dbReference type="EMBL" id="KAJ3487551.1"/>
    </source>
</evidence>
<feature type="transmembrane region" description="Helical" evidence="2">
    <location>
        <begin position="71"/>
        <end position="89"/>
    </location>
</feature>
<gene>
    <name evidence="3" type="ORF">NLI96_g3439</name>
</gene>
<evidence type="ECO:0000256" key="2">
    <source>
        <dbReference type="SAM" id="Phobius"/>
    </source>
</evidence>
<comment type="caution">
    <text evidence="3">The sequence shown here is derived from an EMBL/GenBank/DDBJ whole genome shotgun (WGS) entry which is preliminary data.</text>
</comment>
<proteinExistence type="predicted"/>
<keyword evidence="2" id="KW-1133">Transmembrane helix</keyword>
<sequence length="240" mass="26331">MFPSVFNILRIFAVWGKNWYVALSVGVIGLGITGIGLAYLDSSIVCVFALVTGNTVDFDSLFHLWLPHRVVFLPSALAAEILVAVLTIIKTRRTPNVSLRTLRVMLNYLSRALATMDALTLALMLGPTINSEEIDLSTLPLLIDTTSAILITRFILNLRSIDLPRSNVPGEYSTTEDGRSVWRSCLRFADQIKSFNIVANIGAPLDHGEEAETEYPGDIGISELDEDQEHPAEVGTTQEA</sequence>
<reference evidence="3" key="1">
    <citation type="submission" date="2022-07" db="EMBL/GenBank/DDBJ databases">
        <title>Genome Sequence of Physisporinus lineatus.</title>
        <authorList>
            <person name="Buettner E."/>
        </authorList>
    </citation>
    <scope>NUCLEOTIDE SEQUENCE</scope>
    <source>
        <strain evidence="3">VT162</strain>
    </source>
</reference>
<dbReference type="AlphaFoldDB" id="A0AAD5V8X9"/>
<keyword evidence="2" id="KW-0472">Membrane</keyword>
<protein>
    <submittedName>
        <fullName evidence="3">Uncharacterized protein</fullName>
    </submittedName>
</protein>
<dbReference type="EMBL" id="JANAWD010000088">
    <property type="protein sequence ID" value="KAJ3487551.1"/>
    <property type="molecule type" value="Genomic_DNA"/>
</dbReference>
<name>A0AAD5V8X9_9APHY</name>
<accession>A0AAD5V8X9</accession>
<keyword evidence="4" id="KW-1185">Reference proteome</keyword>
<dbReference type="Proteomes" id="UP001212997">
    <property type="component" value="Unassembled WGS sequence"/>
</dbReference>
<feature type="region of interest" description="Disordered" evidence="1">
    <location>
        <begin position="208"/>
        <end position="240"/>
    </location>
</feature>
<evidence type="ECO:0000256" key="1">
    <source>
        <dbReference type="SAM" id="MobiDB-lite"/>
    </source>
</evidence>
<evidence type="ECO:0000313" key="4">
    <source>
        <dbReference type="Proteomes" id="UP001212997"/>
    </source>
</evidence>
<organism evidence="3 4">
    <name type="scientific">Meripilus lineatus</name>
    <dbReference type="NCBI Taxonomy" id="2056292"/>
    <lineage>
        <taxon>Eukaryota</taxon>
        <taxon>Fungi</taxon>
        <taxon>Dikarya</taxon>
        <taxon>Basidiomycota</taxon>
        <taxon>Agaricomycotina</taxon>
        <taxon>Agaricomycetes</taxon>
        <taxon>Polyporales</taxon>
        <taxon>Meripilaceae</taxon>
        <taxon>Meripilus</taxon>
    </lineage>
</organism>